<gene>
    <name evidence="1" type="ordered locus">HELO_2081</name>
    <name evidence="2" type="ORF">SR933_04070</name>
</gene>
<evidence type="ECO:0000313" key="2">
    <source>
        <dbReference type="EMBL" id="WPU48070.1"/>
    </source>
</evidence>
<dbReference type="EMBL" id="CP139472">
    <property type="protein sequence ID" value="WPU48070.1"/>
    <property type="molecule type" value="Genomic_DNA"/>
</dbReference>
<evidence type="ECO:0000313" key="1">
    <source>
        <dbReference type="EMBL" id="CBV41965.1"/>
    </source>
</evidence>
<organism evidence="1 3">
    <name type="scientific">Halomonas elongata (strain ATCC 33173 / DSM 2581 / NBRC 15536 / NCIMB 2198 / 1H9)</name>
    <dbReference type="NCBI Taxonomy" id="768066"/>
    <lineage>
        <taxon>Bacteria</taxon>
        <taxon>Pseudomonadati</taxon>
        <taxon>Pseudomonadota</taxon>
        <taxon>Gammaproteobacteria</taxon>
        <taxon>Oceanospirillales</taxon>
        <taxon>Halomonadaceae</taxon>
        <taxon>Halomonas</taxon>
    </lineage>
</organism>
<proteinExistence type="predicted"/>
<dbReference type="KEGG" id="hel:HELO_2081"/>
<keyword evidence="4" id="KW-1185">Reference proteome</keyword>
<evidence type="ECO:0000313" key="3">
    <source>
        <dbReference type="Proteomes" id="UP000008707"/>
    </source>
</evidence>
<sequence length="156" mass="18251">MALSRKGRGGDANETKWFDYDDDTQMLIARWDNDRYTVGMNRFRAVFQEKMRRLLDKAEHDGDLRFTEDLAEVSGEEQTEFEAQCSLMARYILLDIRTKGREDGKFLLDDEAVAYDHEIGEELLRKDIELFMWVSGKAQKMQHDAYSLAKDAEKKP</sequence>
<dbReference type="EMBL" id="FN869568">
    <property type="protein sequence ID" value="CBV41965.1"/>
    <property type="molecule type" value="Genomic_DNA"/>
</dbReference>
<dbReference type="Proteomes" id="UP000008707">
    <property type="component" value="Chromosome"/>
</dbReference>
<reference evidence="1" key="2">
    <citation type="submission" date="2010-05" db="EMBL/GenBank/DDBJ databases">
        <title>Revision and reannotation of the Halomonas elongata DSM 2581(T) genome.</title>
        <authorList>
            <person name="Pfeiffer F."/>
            <person name="Bagyan I."/>
            <person name="Alfaro-Espinoza G."/>
            <person name="Zamora-Lagos M.A."/>
            <person name="Habermann B."/>
            <person name="Oesterhelt D."/>
            <person name="Kunte H.J."/>
        </authorList>
    </citation>
    <scope>NUCLEOTIDE SEQUENCE</scope>
    <source>
        <strain evidence="1">Type strain: DSM 2581</strain>
    </source>
</reference>
<evidence type="ECO:0000313" key="4">
    <source>
        <dbReference type="Proteomes" id="UP001322512"/>
    </source>
</evidence>
<reference evidence="3" key="3">
    <citation type="journal article" date="2011" name="Environ. Microbiol.">
        <title>A blueprint of ectoine metabolism from the genome of the industrial producer Halomonas elongata DSM 2581(T).</title>
        <authorList>
            <person name="Schwibbert K."/>
            <person name="Marin-Sanguino A."/>
            <person name="Bagyan I."/>
            <person name="Heidrich G."/>
            <person name="Lentzen G."/>
            <person name="Seitz H."/>
            <person name="Rampp M."/>
            <person name="Schuster S.C."/>
            <person name="Klenk H.P."/>
            <person name="Pfeiffer F."/>
            <person name="Oesterhelt D."/>
            <person name="Kunte H.J."/>
        </authorList>
    </citation>
    <scope>NUCLEOTIDE SEQUENCE [LARGE SCALE GENOMIC DNA]</scope>
    <source>
        <strain evidence="3">ATCC 33173 / DSM 2581 / NBRC 15536 / NCIMB 2198 / 1H9</strain>
    </source>
</reference>
<reference evidence="1" key="1">
    <citation type="journal article" date="2010" name="Environ. Microbiol.">
        <title>A blueprint of ectoine metabolism from the genome of the industrial producer Halomonas elongata DSM 2581(T).</title>
        <authorList>
            <person name="Schwibbert K."/>
            <person name="Marin-Sanguino A."/>
            <person name="Bagyan I."/>
            <person name="Heidrich G."/>
            <person name="Lentzen G."/>
            <person name="Seitz H."/>
            <person name="Rampp M."/>
            <person name="Schuster S.C."/>
            <person name="Klenk H.P."/>
            <person name="Pfeiffer F."/>
            <person name="Oesterhelt D."/>
            <person name="Kunte H.J."/>
        </authorList>
    </citation>
    <scope>NUCLEOTIDE SEQUENCE</scope>
    <source>
        <strain evidence="1">Type strain: DSM 2581</strain>
    </source>
</reference>
<dbReference type="STRING" id="768066.HELO_2081"/>
<dbReference type="GeneID" id="91009350"/>
<dbReference type="OrthoDB" id="6184175at2"/>
<reference evidence="2 4" key="4">
    <citation type="submission" date="2023-11" db="EMBL/GenBank/DDBJ databases">
        <title>MicrobeMod: A computational toolkit for identifying prokaryotic methylation and restriction-modification with nanopore sequencing.</title>
        <authorList>
            <person name="Crits-Christoph A."/>
            <person name="Kang S.C."/>
            <person name="Lee H."/>
            <person name="Ostrov N."/>
        </authorList>
    </citation>
    <scope>NUCLEOTIDE SEQUENCE [LARGE SCALE GENOMIC DNA]</scope>
    <source>
        <strain evidence="2 4">ATCC 33173</strain>
    </source>
</reference>
<dbReference type="RefSeq" id="WP_013331837.1">
    <property type="nucleotide sequence ID" value="NC_014532.2"/>
</dbReference>
<name>E1VAB9_HALED</name>
<protein>
    <submittedName>
        <fullName evidence="1">Uncharacterized protein</fullName>
    </submittedName>
</protein>
<dbReference type="HOGENOM" id="CLU_1676382_0_0_6"/>
<dbReference type="Proteomes" id="UP001322512">
    <property type="component" value="Chromosome"/>
</dbReference>
<accession>E1VAB9</accession>
<dbReference type="AlphaFoldDB" id="E1VAB9"/>